<dbReference type="AlphaFoldDB" id="B7Q198"/>
<dbReference type="VEuPathDB" id="VectorBase:ISCW010281"/>
<evidence type="ECO:0000313" key="1">
    <source>
        <dbReference type="EMBL" id="EEC12620.1"/>
    </source>
</evidence>
<dbReference type="EMBL" id="ABJB010940321">
    <property type="status" value="NOT_ANNOTATED_CDS"/>
    <property type="molecule type" value="Genomic_DNA"/>
</dbReference>
<organism>
    <name type="scientific">Ixodes scapularis</name>
    <name type="common">Black-legged tick</name>
    <name type="synonym">Deer tick</name>
    <dbReference type="NCBI Taxonomy" id="6945"/>
    <lineage>
        <taxon>Eukaryota</taxon>
        <taxon>Metazoa</taxon>
        <taxon>Ecdysozoa</taxon>
        <taxon>Arthropoda</taxon>
        <taxon>Chelicerata</taxon>
        <taxon>Arachnida</taxon>
        <taxon>Acari</taxon>
        <taxon>Parasitiformes</taxon>
        <taxon>Ixodida</taxon>
        <taxon>Ixodoidea</taxon>
        <taxon>Ixodidae</taxon>
        <taxon>Ixodinae</taxon>
        <taxon>Ixodes</taxon>
    </lineage>
</organism>
<protein>
    <submittedName>
        <fullName evidence="1 2">Uncharacterized protein</fullName>
    </submittedName>
</protein>
<reference evidence="1 3" key="1">
    <citation type="submission" date="2008-03" db="EMBL/GenBank/DDBJ databases">
        <title>Annotation of Ixodes scapularis.</title>
        <authorList>
            <consortium name="Ixodes scapularis Genome Project Consortium"/>
            <person name="Caler E."/>
            <person name="Hannick L.I."/>
            <person name="Bidwell S."/>
            <person name="Joardar V."/>
            <person name="Thiagarajan M."/>
            <person name="Amedeo P."/>
            <person name="Galinsky K.J."/>
            <person name="Schobel S."/>
            <person name="Inman J."/>
            <person name="Hostetler J."/>
            <person name="Miller J."/>
            <person name="Hammond M."/>
            <person name="Megy K."/>
            <person name="Lawson D."/>
            <person name="Kodira C."/>
            <person name="Sutton G."/>
            <person name="Meyer J."/>
            <person name="Hill C.A."/>
            <person name="Birren B."/>
            <person name="Nene V."/>
            <person name="Collins F."/>
            <person name="Alarcon-Chaidez F."/>
            <person name="Wikel S."/>
            <person name="Strausberg R."/>
        </authorList>
    </citation>
    <scope>NUCLEOTIDE SEQUENCE [LARGE SCALE GENOMIC DNA]</scope>
    <source>
        <strain evidence="3">Wikel</strain>
        <strain evidence="1">Wikel colony</strain>
    </source>
</reference>
<keyword evidence="3" id="KW-1185">Reference proteome</keyword>
<dbReference type="EnsemblMetazoa" id="ISCW010281-RA">
    <property type="protein sequence ID" value="ISCW010281-PA"/>
    <property type="gene ID" value="ISCW010281"/>
</dbReference>
<evidence type="ECO:0000313" key="3">
    <source>
        <dbReference type="Proteomes" id="UP000001555"/>
    </source>
</evidence>
<dbReference type="VEuPathDB" id="VectorBase:ISCI010281"/>
<sequence>MQKWGSCLHGCQQRTNAGVGTPRSCADERRHREECSSLDPERATPKKKTNAARAFLLPVEESELLCRRGTHIKPSFLHSLCFYCSVGKSRLLL</sequence>
<dbReference type="InParanoid" id="B7Q198"/>
<evidence type="ECO:0000313" key="2">
    <source>
        <dbReference type="EnsemblMetazoa" id="ISCW010281-PA"/>
    </source>
</evidence>
<dbReference type="Proteomes" id="UP000001555">
    <property type="component" value="Unassembled WGS sequence"/>
</dbReference>
<accession>B7Q198</accession>
<name>B7Q198_IXOSC</name>
<proteinExistence type="predicted"/>
<dbReference type="PaxDb" id="6945-B7Q198"/>
<dbReference type="HOGENOM" id="CLU_2402102_0_0_1"/>
<gene>
    <name evidence="1" type="ORF">IscW_ISCW010281</name>
</gene>
<reference evidence="2" key="2">
    <citation type="submission" date="2020-05" db="UniProtKB">
        <authorList>
            <consortium name="EnsemblMetazoa"/>
        </authorList>
    </citation>
    <scope>IDENTIFICATION</scope>
    <source>
        <strain evidence="2">wikel</strain>
    </source>
</reference>
<dbReference type="EMBL" id="DS836446">
    <property type="protein sequence ID" value="EEC12620.1"/>
    <property type="molecule type" value="Genomic_DNA"/>
</dbReference>